<organism evidence="1 2">
    <name type="scientific">Streptomyces yanii</name>
    <dbReference type="NCBI Taxonomy" id="78510"/>
    <lineage>
        <taxon>Bacteria</taxon>
        <taxon>Bacillati</taxon>
        <taxon>Actinomycetota</taxon>
        <taxon>Actinomycetes</taxon>
        <taxon>Kitasatosporales</taxon>
        <taxon>Streptomycetaceae</taxon>
        <taxon>Streptomyces</taxon>
    </lineage>
</organism>
<evidence type="ECO:0000313" key="2">
    <source>
        <dbReference type="Proteomes" id="UP001589710"/>
    </source>
</evidence>
<dbReference type="InterPro" id="IPR045592">
    <property type="entry name" value="DUF6461"/>
</dbReference>
<dbReference type="Pfam" id="PF20062">
    <property type="entry name" value="DUF6461"/>
    <property type="match status" value="1"/>
</dbReference>
<dbReference type="Proteomes" id="UP001589710">
    <property type="component" value="Unassembled WGS sequence"/>
</dbReference>
<gene>
    <name evidence="1" type="ORF">ACFFTL_29655</name>
</gene>
<sequence>MTDWIHGPLPHHEETNVVFFRGLSLDSLTRGLLGLRRTPLAYGKGTDWGLMMHDMLSWDSGDYDLADYRRLCPDGGELVVFVTEPCWAKAHRPWFEYYRDGSLVTGFSFENLHDRVGEDPDLLLPVLTAGNLIGPQADLDRDDNEERTVQAITGFFSLPELEMP</sequence>
<protein>
    <submittedName>
        <fullName evidence="1">DUF6461 domain-containing protein</fullName>
    </submittedName>
</protein>
<accession>A0ABV5RHG8</accession>
<dbReference type="EMBL" id="JBHMCG010000129">
    <property type="protein sequence ID" value="MFB9576339.1"/>
    <property type="molecule type" value="Genomic_DNA"/>
</dbReference>
<keyword evidence="2" id="KW-1185">Reference proteome</keyword>
<proteinExistence type="predicted"/>
<comment type="caution">
    <text evidence="1">The sequence shown here is derived from an EMBL/GenBank/DDBJ whole genome shotgun (WGS) entry which is preliminary data.</text>
</comment>
<evidence type="ECO:0000313" key="1">
    <source>
        <dbReference type="EMBL" id="MFB9576339.1"/>
    </source>
</evidence>
<name>A0ABV5RHG8_9ACTN</name>
<reference evidence="1 2" key="1">
    <citation type="submission" date="2024-09" db="EMBL/GenBank/DDBJ databases">
        <authorList>
            <person name="Sun Q."/>
            <person name="Mori K."/>
        </authorList>
    </citation>
    <scope>NUCLEOTIDE SEQUENCE [LARGE SCALE GENOMIC DNA]</scope>
    <source>
        <strain evidence="1 2">JCM 3331</strain>
    </source>
</reference>
<dbReference type="RefSeq" id="WP_345515404.1">
    <property type="nucleotide sequence ID" value="NZ_BAAAXD010000031.1"/>
</dbReference>